<sequence>MPRARASYLSWACFLFTLLYKYTLAQNLQFAIMYSPGGNKPNGSGKHPATLFKNLGFYKKRYRLSLLNKGTENMLKENVMSSEIVNEFTVADADHFIKIYKEEYDVDLAFIHKDGQIIMQTKRNHTLH</sequence>
<organism evidence="1 2">
    <name type="scientific">Klebsiella phage KpGranit</name>
    <dbReference type="NCBI Taxonomy" id="2596967"/>
    <lineage>
        <taxon>Viruses</taxon>
        <taxon>Duplodnaviria</taxon>
        <taxon>Heunggongvirae</taxon>
        <taxon>Uroviricota</taxon>
        <taxon>Caudoviricetes</taxon>
        <taxon>Demerecviridae</taxon>
        <taxon>Sugarlandvirus</taxon>
        <taxon>Sugarlandvirus KpGranit</taxon>
    </lineage>
</organism>
<protein>
    <submittedName>
        <fullName evidence="1">Uncharacterized protein</fullName>
    </submittedName>
</protein>
<keyword evidence="2" id="KW-1185">Reference proteome</keyword>
<evidence type="ECO:0000313" key="2">
    <source>
        <dbReference type="Proteomes" id="UP000321123"/>
    </source>
</evidence>
<dbReference type="EMBL" id="MN163280">
    <property type="protein sequence ID" value="QEA03226.1"/>
    <property type="molecule type" value="Genomic_DNA"/>
</dbReference>
<reference evidence="1" key="1">
    <citation type="journal article" date="2019" name="Microbiol. Resour. Announc.">
        <title>Complete Genome Sequence of two Klebsiella pneumoniae phages isolated as part of international effort.</title>
        <authorList>
            <person name="Yerushalmy O."/>
            <person name="Glazer S."/>
            <person name="Nir-Paz R."/>
            <person name="Tuomala H."/>
            <person name="Skurnik M."/>
            <person name="Kiljunen S."/>
            <person name="Hazan R."/>
        </authorList>
    </citation>
    <scope>NUCLEOTIDE SEQUENCE [LARGE SCALE GENOMIC DNA]</scope>
</reference>
<dbReference type="Proteomes" id="UP000321123">
    <property type="component" value="Segment"/>
</dbReference>
<accession>A0A5B8R772</accession>
<evidence type="ECO:0000313" key="1">
    <source>
        <dbReference type="EMBL" id="QEA03225.1"/>
    </source>
</evidence>
<name>A0A5B8R772_9CAUD</name>
<proteinExistence type="predicted"/>
<dbReference type="EMBL" id="MN163280">
    <property type="protein sequence ID" value="QEA03225.1"/>
    <property type="molecule type" value="Genomic_DNA"/>
</dbReference>